<feature type="region of interest" description="Involved in Mg(2+) ion dislocation from EF-Tu" evidence="6">
    <location>
        <begin position="81"/>
        <end position="84"/>
    </location>
</feature>
<evidence type="ECO:0000313" key="10">
    <source>
        <dbReference type="EMBL" id="PDX57304.1"/>
    </source>
</evidence>
<comment type="similarity">
    <text evidence="1 6 7">Belongs to the EF-Ts family.</text>
</comment>
<organism evidence="10 11">
    <name type="scientific">Faecalibacterium langellae</name>
    <dbReference type="NCBI Taxonomy" id="3435293"/>
    <lineage>
        <taxon>Bacteria</taxon>
        <taxon>Bacillati</taxon>
        <taxon>Bacillota</taxon>
        <taxon>Clostridia</taxon>
        <taxon>Eubacteriales</taxon>
        <taxon>Oscillospiraceae</taxon>
        <taxon>Faecalibacterium</taxon>
    </lineage>
</organism>
<protein>
    <recommendedName>
        <fullName evidence="2 6">Elongation factor Ts</fullName>
        <shortName evidence="6">EF-Ts</shortName>
    </recommendedName>
</protein>
<dbReference type="Gene3D" id="1.10.286.20">
    <property type="match status" value="1"/>
</dbReference>
<dbReference type="GO" id="GO:0003746">
    <property type="term" value="F:translation elongation factor activity"/>
    <property type="evidence" value="ECO:0007669"/>
    <property type="project" value="UniProtKB-UniRule"/>
</dbReference>
<dbReference type="InterPro" id="IPR018101">
    <property type="entry name" value="Transl_elong_Ts_CS"/>
</dbReference>
<dbReference type="Gene3D" id="1.10.8.10">
    <property type="entry name" value="DNA helicase RuvA subunit, C-terminal domain"/>
    <property type="match status" value="1"/>
</dbReference>
<evidence type="ECO:0000256" key="3">
    <source>
        <dbReference type="ARBA" id="ARBA00022768"/>
    </source>
</evidence>
<dbReference type="AlphaFoldDB" id="A0A2A6Z7F1"/>
<name>A0A2A6Z7F1_9FIRM</name>
<comment type="caution">
    <text evidence="10">The sequence shown here is derived from an EMBL/GenBank/DDBJ whole genome shotgun (WGS) entry which is preliminary data.</text>
</comment>
<dbReference type="PROSITE" id="PS01126">
    <property type="entry name" value="EF_TS_1"/>
    <property type="match status" value="1"/>
</dbReference>
<keyword evidence="3 6" id="KW-0251">Elongation factor</keyword>
<dbReference type="PANTHER" id="PTHR11741:SF0">
    <property type="entry name" value="ELONGATION FACTOR TS, MITOCHONDRIAL"/>
    <property type="match status" value="1"/>
</dbReference>
<dbReference type="PROSITE" id="PS01127">
    <property type="entry name" value="EF_TS_2"/>
    <property type="match status" value="1"/>
</dbReference>
<dbReference type="GO" id="GO:0005737">
    <property type="term" value="C:cytoplasm"/>
    <property type="evidence" value="ECO:0007669"/>
    <property type="project" value="UniProtKB-SubCell"/>
</dbReference>
<dbReference type="HAMAP" id="MF_00050">
    <property type="entry name" value="EF_Ts"/>
    <property type="match status" value="1"/>
</dbReference>
<keyword evidence="11" id="KW-1185">Reference proteome</keyword>
<dbReference type="CDD" id="cd14275">
    <property type="entry name" value="UBA_EF-Ts"/>
    <property type="match status" value="1"/>
</dbReference>
<dbReference type="EMBL" id="NMTQ01000037">
    <property type="protein sequence ID" value="PDX57304.1"/>
    <property type="molecule type" value="Genomic_DNA"/>
</dbReference>
<sequence>MAISAKDVMELRKQTDCGMMECKKALTEADGNFEKAIEILRERGLATAAKKASRTAAEGMVYADYCPKCKVGVVIEVNAETDFVAKNDKFVAFVKEATQVIMKQNPADVEALMACKTENGETVDEALKNLILVIKENIKVRRFVRYEGVCSAYVHGGGTHGILVNFETTNGIEAKDEFVTYGKDIAMQVAAANPGYVDEASVPAEVVAKEKEIMLAQMAGDPKTANKPEAVKQKMIEGKIKKFFKENCLVDQEFVKDGDLTVAQYTAKVAKDLGGDIKIVKFTRFQKGEGLEKRADDFAAEVASMVK</sequence>
<evidence type="ECO:0000256" key="4">
    <source>
        <dbReference type="ARBA" id="ARBA00022917"/>
    </source>
</evidence>
<dbReference type="FunFam" id="1.10.286.20:FF:000001">
    <property type="entry name" value="Elongation factor Ts"/>
    <property type="match status" value="1"/>
</dbReference>
<dbReference type="Proteomes" id="UP000220752">
    <property type="component" value="Unassembled WGS sequence"/>
</dbReference>
<keyword evidence="6" id="KW-0963">Cytoplasm</keyword>
<dbReference type="NCBIfam" id="TIGR00116">
    <property type="entry name" value="tsf"/>
    <property type="match status" value="1"/>
</dbReference>
<dbReference type="InterPro" id="IPR009060">
    <property type="entry name" value="UBA-like_sf"/>
</dbReference>
<dbReference type="SUPFAM" id="SSF54713">
    <property type="entry name" value="Elongation factor Ts (EF-Ts), dimerisation domain"/>
    <property type="match status" value="2"/>
</dbReference>
<evidence type="ECO:0000256" key="2">
    <source>
        <dbReference type="ARBA" id="ARBA00016956"/>
    </source>
</evidence>
<evidence type="ECO:0000256" key="1">
    <source>
        <dbReference type="ARBA" id="ARBA00005532"/>
    </source>
</evidence>
<comment type="subcellular location">
    <subcellularLocation>
        <location evidence="6 8">Cytoplasm</location>
    </subcellularLocation>
</comment>
<evidence type="ECO:0000259" key="9">
    <source>
        <dbReference type="Pfam" id="PF00889"/>
    </source>
</evidence>
<dbReference type="FunFam" id="1.10.8.10:FF:000001">
    <property type="entry name" value="Elongation factor Ts"/>
    <property type="match status" value="1"/>
</dbReference>
<accession>A0A2A6Z7F1</accession>
<evidence type="ECO:0000256" key="7">
    <source>
        <dbReference type="RuleBase" id="RU000642"/>
    </source>
</evidence>
<dbReference type="Gene3D" id="3.30.479.20">
    <property type="entry name" value="Elongation factor Ts, dimerisation domain"/>
    <property type="match status" value="2"/>
</dbReference>
<dbReference type="Pfam" id="PF00889">
    <property type="entry name" value="EF_TS"/>
    <property type="match status" value="1"/>
</dbReference>
<evidence type="ECO:0000256" key="8">
    <source>
        <dbReference type="RuleBase" id="RU000643"/>
    </source>
</evidence>
<dbReference type="InterPro" id="IPR036402">
    <property type="entry name" value="EF-Ts_dimer_sf"/>
</dbReference>
<keyword evidence="4 6" id="KW-0648">Protein biosynthesis</keyword>
<dbReference type="SUPFAM" id="SSF46934">
    <property type="entry name" value="UBA-like"/>
    <property type="match status" value="1"/>
</dbReference>
<evidence type="ECO:0000313" key="11">
    <source>
        <dbReference type="Proteomes" id="UP000220752"/>
    </source>
</evidence>
<gene>
    <name evidence="6 10" type="primary">tsf</name>
    <name evidence="10" type="ORF">CGS46_12315</name>
</gene>
<evidence type="ECO:0000256" key="6">
    <source>
        <dbReference type="HAMAP-Rule" id="MF_00050"/>
    </source>
</evidence>
<feature type="domain" description="Translation elongation factor EFTs/EF1B dimerisation" evidence="9">
    <location>
        <begin position="72"/>
        <end position="289"/>
    </location>
</feature>
<proteinExistence type="inferred from homology"/>
<evidence type="ECO:0000256" key="5">
    <source>
        <dbReference type="ARBA" id="ARBA00025453"/>
    </source>
</evidence>
<dbReference type="InterPro" id="IPR001816">
    <property type="entry name" value="Transl_elong_EFTs/EF1B"/>
</dbReference>
<dbReference type="PANTHER" id="PTHR11741">
    <property type="entry name" value="ELONGATION FACTOR TS"/>
    <property type="match status" value="1"/>
</dbReference>
<comment type="function">
    <text evidence="5 6 7">Associates with the EF-Tu.GDP complex and induces the exchange of GDP to GTP. It remains bound to the aminoacyl-tRNA.EF-Tu.GTP complex up to the GTP hydrolysis stage on the ribosome.</text>
</comment>
<reference evidence="10 11" key="1">
    <citation type="journal article" date="2017" name="Front. Microbiol.">
        <title>New Insights into the Diversity of the Genus Faecalibacterium.</title>
        <authorList>
            <person name="Benevides L."/>
            <person name="Burman S."/>
            <person name="Martin R."/>
            <person name="Robert V."/>
            <person name="Thomas M."/>
            <person name="Miquel S."/>
            <person name="Chain F."/>
            <person name="Sokol H."/>
            <person name="Bermudez-Humaran L.G."/>
            <person name="Morrison M."/>
            <person name="Langella P."/>
            <person name="Azevedo V.A."/>
            <person name="Chatel J.M."/>
            <person name="Soares S."/>
        </authorList>
    </citation>
    <scope>NUCLEOTIDE SEQUENCE [LARGE SCALE GENOMIC DNA]</scope>
    <source>
        <strain evidence="11">CNCM I-4540</strain>
    </source>
</reference>
<dbReference type="InterPro" id="IPR014039">
    <property type="entry name" value="Transl_elong_EFTs/EF1B_dimer"/>
</dbReference>